<dbReference type="Gene3D" id="3.40.50.150">
    <property type="entry name" value="Vaccinia Virus protein VP39"/>
    <property type="match status" value="1"/>
</dbReference>
<dbReference type="GeneID" id="66127112"/>
<proteinExistence type="predicted"/>
<gene>
    <name evidence="1" type="ORF">KL928_003061</name>
</gene>
<dbReference type="PANTHER" id="PTHR14614:SF130">
    <property type="entry name" value="PROTEIN-LYSINE N-METHYLTRANSFERASE EEF2KMT"/>
    <property type="match status" value="1"/>
</dbReference>
<dbReference type="InterPro" id="IPR029063">
    <property type="entry name" value="SAM-dependent_MTases_sf"/>
</dbReference>
<accession>A0AAN6DGW3</accession>
<dbReference type="EMBL" id="JAHLUX010000006">
    <property type="protein sequence ID" value="KAG7818060.1"/>
    <property type="molecule type" value="Genomic_DNA"/>
</dbReference>
<dbReference type="Proteomes" id="UP001196530">
    <property type="component" value="Unassembled WGS sequence"/>
</dbReference>
<evidence type="ECO:0000313" key="1">
    <source>
        <dbReference type="EMBL" id="KAG7818060.1"/>
    </source>
</evidence>
<protein>
    <submittedName>
        <fullName evidence="1">Uncharacterized protein</fullName>
    </submittedName>
</protein>
<dbReference type="GO" id="GO:0008757">
    <property type="term" value="F:S-adenosylmethionine-dependent methyltransferase activity"/>
    <property type="evidence" value="ECO:0007669"/>
    <property type="project" value="UniProtKB-ARBA"/>
</dbReference>
<organism evidence="1 2">
    <name type="scientific">Pichia angusta</name>
    <name type="common">Yeast</name>
    <name type="synonym">Hansenula polymorpha</name>
    <dbReference type="NCBI Taxonomy" id="870730"/>
    <lineage>
        <taxon>Eukaryota</taxon>
        <taxon>Fungi</taxon>
        <taxon>Dikarya</taxon>
        <taxon>Ascomycota</taxon>
        <taxon>Saccharomycotina</taxon>
        <taxon>Pichiomycetes</taxon>
        <taxon>Pichiales</taxon>
        <taxon>Pichiaceae</taxon>
        <taxon>Ogataea</taxon>
    </lineage>
</organism>
<sequence>MERIARQLRQRVPVTKIELVQNVDQDLVLKVLKEIEFENAYYCKGFLEKLVLFLEGKGEDINDDMYEKLSDLLQAVPLNPTETEVISYCVSCKPGNRNLVIKVRETPNLISGLGTTGLRTWEASLYLTQYLLNTDYCDLKDTTILELGCGTGLVSMALYKYHPTVKKICITDGDSQLIENLPNNLQLNDIPIESPRISISKLWWGEDELPDPNIDTIVAADVTYDSSILEDLVGVIYESMTQNNHGSTLVRNAYIAATVRNETTLKEWEKLLDLGVQDTIWKWTIMEPMRFDGIWYPESTPEIRIYRIIKV</sequence>
<dbReference type="AlphaFoldDB" id="A0AAN6DGW3"/>
<dbReference type="RefSeq" id="XP_043059314.1">
    <property type="nucleotide sequence ID" value="XM_043203607.1"/>
</dbReference>
<dbReference type="InterPro" id="IPR019410">
    <property type="entry name" value="Methyltransf_16"/>
</dbReference>
<dbReference type="Pfam" id="PF10294">
    <property type="entry name" value="Methyltransf_16"/>
    <property type="match status" value="1"/>
</dbReference>
<dbReference type="GO" id="GO:0005737">
    <property type="term" value="C:cytoplasm"/>
    <property type="evidence" value="ECO:0007669"/>
    <property type="project" value="TreeGrafter"/>
</dbReference>
<name>A0AAN6DGW3_PICAN</name>
<evidence type="ECO:0000313" key="2">
    <source>
        <dbReference type="Proteomes" id="UP001196530"/>
    </source>
</evidence>
<dbReference type="PANTHER" id="PTHR14614">
    <property type="entry name" value="HEPATOCELLULAR CARCINOMA-ASSOCIATED ANTIGEN"/>
    <property type="match status" value="1"/>
</dbReference>
<reference evidence="1" key="1">
    <citation type="journal article" date="2021" name="G3 (Bethesda)">
        <title>Genomic diversity, chromosomal rearrangements, and interspecies hybridization in the ogataea polymorpha species complex.</title>
        <authorList>
            <person name="Hanson S.J."/>
            <person name="Cinneide E.O."/>
            <person name="Salzberg L.I."/>
            <person name="Wolfe K.H."/>
            <person name="McGowan J."/>
            <person name="Fitzpatrick D.A."/>
            <person name="Matlin K."/>
        </authorList>
    </citation>
    <scope>NUCLEOTIDE SEQUENCE</scope>
    <source>
        <strain evidence="1">61-244</strain>
    </source>
</reference>
<dbReference type="SUPFAM" id="SSF53335">
    <property type="entry name" value="S-adenosyl-L-methionine-dependent methyltransferases"/>
    <property type="match status" value="1"/>
</dbReference>
<comment type="caution">
    <text evidence="1">The sequence shown here is derived from an EMBL/GenBank/DDBJ whole genome shotgun (WGS) entry which is preliminary data.</text>
</comment>